<dbReference type="Proteomes" id="UP000325030">
    <property type="component" value="Chromosome"/>
</dbReference>
<sequence length="173" mass="19930">MSWSKWFSYTLLMVAIPSLLISLVVEDMASFAGLEEDYSLMLYTVSLIMSFSLLSAVMRKFLVSKGLTPSFSTKTYIDNKTVISNSFLKEMEKKLSKVDKEEEPERYVHLASMLGMSYLQNAIAFQDREMFTKALSLKEEIEKFLKSHKVKPEARTMFEGFKSKIEHSKGNFK</sequence>
<keyword evidence="4" id="KW-1185">Reference proteome</keyword>
<proteinExistence type="predicted"/>
<accession>A0A510E0Z4</accession>
<evidence type="ECO:0000313" key="5">
    <source>
        <dbReference type="Proteomes" id="UP000325030"/>
    </source>
</evidence>
<dbReference type="EMBL" id="AP018930">
    <property type="protein sequence ID" value="BBG25850.1"/>
    <property type="molecule type" value="Genomic_DNA"/>
</dbReference>
<evidence type="ECO:0000313" key="3">
    <source>
        <dbReference type="EMBL" id="BBG25850.1"/>
    </source>
</evidence>
<evidence type="ECO:0000313" key="2">
    <source>
        <dbReference type="EMBL" id="BBG23102.1"/>
    </source>
</evidence>
<feature type="transmembrane region" description="Helical" evidence="1">
    <location>
        <begin position="7"/>
        <end position="25"/>
    </location>
</feature>
<evidence type="ECO:0000256" key="1">
    <source>
        <dbReference type="SAM" id="Phobius"/>
    </source>
</evidence>
<dbReference type="KEGG" id="step:IC006_0386"/>
<dbReference type="OrthoDB" id="380135at2157"/>
<protein>
    <submittedName>
        <fullName evidence="3">Uncharacterized protein</fullName>
    </submittedName>
</protein>
<reference evidence="5" key="1">
    <citation type="submission" date="2018-09" db="EMBL/GenBank/DDBJ databases">
        <title>Complete Genome Sequencing of Sulfolobus sp. JCM 16834.</title>
        <authorList>
            <person name="Kato S."/>
            <person name="Itoh T."/>
            <person name="Ohkuma M."/>
        </authorList>
    </citation>
    <scope>NUCLEOTIDE SEQUENCE [LARGE SCALE GENOMIC DNA]</scope>
    <source>
        <strain evidence="5">IC-007</strain>
    </source>
</reference>
<accession>A0A510DSE6</accession>
<gene>
    <name evidence="2" type="ORF">IC006_0386</name>
    <name evidence="3" type="ORF">IC007_0355</name>
</gene>
<name>A0A510E0Z4_9CREN</name>
<dbReference type="EMBL" id="AP018929">
    <property type="protein sequence ID" value="BBG23102.1"/>
    <property type="molecule type" value="Genomic_DNA"/>
</dbReference>
<organism evidence="3 5">
    <name type="scientific">Sulfuracidifex tepidarius</name>
    <dbReference type="NCBI Taxonomy" id="1294262"/>
    <lineage>
        <taxon>Archaea</taxon>
        <taxon>Thermoproteota</taxon>
        <taxon>Thermoprotei</taxon>
        <taxon>Sulfolobales</taxon>
        <taxon>Sulfolobaceae</taxon>
        <taxon>Sulfuracidifex</taxon>
    </lineage>
</organism>
<dbReference type="AlphaFoldDB" id="A0A510E0Z4"/>
<keyword evidence="1" id="KW-1133">Transmembrane helix</keyword>
<evidence type="ECO:0000313" key="4">
    <source>
        <dbReference type="Proteomes" id="UP000322983"/>
    </source>
</evidence>
<reference evidence="3 4" key="2">
    <citation type="journal article" date="2020" name="Int. J. Syst. Evol. Microbiol.">
        <title>Sulfuracidifex tepidarius gen. nov., sp. nov. and transfer of Sulfolobus metallicus Huber and Stetter 1992 to the genus Sulfuracidifex as Sulfuracidifex metallicus comb. nov.</title>
        <authorList>
            <person name="Itoh T."/>
            <person name="Miura T."/>
            <person name="Sakai H.D."/>
            <person name="Kato S."/>
            <person name="Ohkuma M."/>
            <person name="Takashina T."/>
        </authorList>
    </citation>
    <scope>NUCLEOTIDE SEQUENCE</scope>
    <source>
        <strain evidence="2 4">IC-006</strain>
        <strain evidence="3">IC-007</strain>
    </source>
</reference>
<keyword evidence="1" id="KW-0812">Transmembrane</keyword>
<dbReference type="Proteomes" id="UP000322983">
    <property type="component" value="Chromosome"/>
</dbReference>
<keyword evidence="1" id="KW-0472">Membrane</keyword>
<feature type="transmembrane region" description="Helical" evidence="1">
    <location>
        <begin position="40"/>
        <end position="58"/>
    </location>
</feature>